<reference evidence="1 2" key="1">
    <citation type="journal article" date="2020" name="ISME J.">
        <title>Comparative genomics reveals insights into cyanobacterial evolution and habitat adaptation.</title>
        <authorList>
            <person name="Chen M.Y."/>
            <person name="Teng W.K."/>
            <person name="Zhao L."/>
            <person name="Hu C.X."/>
            <person name="Zhou Y.K."/>
            <person name="Han B.P."/>
            <person name="Song L.R."/>
            <person name="Shu W.S."/>
        </authorList>
    </citation>
    <scope>NUCLEOTIDE SEQUENCE [LARGE SCALE GENOMIC DNA]</scope>
    <source>
        <strain evidence="1 2">FACHB-252</strain>
    </source>
</reference>
<protein>
    <submittedName>
        <fullName evidence="1">Uncharacterized protein</fullName>
    </submittedName>
</protein>
<organism evidence="1 2">
    <name type="scientific">Nostoc punctiforme FACHB-252</name>
    <dbReference type="NCBI Taxonomy" id="1357509"/>
    <lineage>
        <taxon>Bacteria</taxon>
        <taxon>Bacillati</taxon>
        <taxon>Cyanobacteriota</taxon>
        <taxon>Cyanophyceae</taxon>
        <taxon>Nostocales</taxon>
        <taxon>Nostocaceae</taxon>
        <taxon>Nostoc</taxon>
    </lineage>
</organism>
<keyword evidence="2" id="KW-1185">Reference proteome</keyword>
<evidence type="ECO:0000313" key="2">
    <source>
        <dbReference type="Proteomes" id="UP000606396"/>
    </source>
</evidence>
<gene>
    <name evidence="1" type="ORF">H6G94_25470</name>
</gene>
<dbReference type="Proteomes" id="UP000606396">
    <property type="component" value="Unassembled WGS sequence"/>
</dbReference>
<sequence length="133" mass="15452">MTSFSRLPDFIRSSNSIKTVLKIGEQFPEPLQVFKPQERGSPEIIVKPKHLYTVELPPVFAHISILLIETLSETQHGQLTISSKKGKYEAIVELSGHISHRHKLNQQELQEIQQLQEHILETWIACRHFHKRK</sequence>
<name>A0ABR8HFK7_NOSPU</name>
<comment type="caution">
    <text evidence="1">The sequence shown here is derived from an EMBL/GenBank/DDBJ whole genome shotgun (WGS) entry which is preliminary data.</text>
</comment>
<proteinExistence type="predicted"/>
<accession>A0ABR8HFK7</accession>
<evidence type="ECO:0000313" key="1">
    <source>
        <dbReference type="EMBL" id="MBD2614582.1"/>
    </source>
</evidence>
<dbReference type="RefSeq" id="WP_190951513.1">
    <property type="nucleotide sequence ID" value="NZ_JACJTC010000019.1"/>
</dbReference>
<dbReference type="EMBL" id="JACJTC010000019">
    <property type="protein sequence ID" value="MBD2614582.1"/>
    <property type="molecule type" value="Genomic_DNA"/>
</dbReference>